<evidence type="ECO:0000256" key="1">
    <source>
        <dbReference type="ARBA" id="ARBA00022737"/>
    </source>
</evidence>
<name>A0A0N4VP50_ENTVE</name>
<evidence type="ECO:0000259" key="3">
    <source>
        <dbReference type="SMART" id="SM01349"/>
    </source>
</evidence>
<protein>
    <submittedName>
        <fullName evidence="6">TOG domain-containing protein</fullName>
    </submittedName>
</protein>
<dbReference type="Proteomes" id="UP000274131">
    <property type="component" value="Unassembled WGS sequence"/>
</dbReference>
<proteinExistence type="predicted"/>
<accession>A0A0N4VP50</accession>
<dbReference type="OrthoDB" id="46159at2759"/>
<dbReference type="WBParaSite" id="EVEC_0001277301-mRNA-1">
    <property type="protein sequence ID" value="EVEC_0001277301-mRNA-1"/>
    <property type="gene ID" value="EVEC_0001277301"/>
</dbReference>
<dbReference type="Gene3D" id="1.25.10.10">
    <property type="entry name" value="Leucine-rich Repeat Variant"/>
    <property type="match status" value="1"/>
</dbReference>
<dbReference type="InterPro" id="IPR034085">
    <property type="entry name" value="TOG"/>
</dbReference>
<dbReference type="GO" id="GO:0000226">
    <property type="term" value="P:microtubule cytoskeleton organization"/>
    <property type="evidence" value="ECO:0007669"/>
    <property type="project" value="UniProtKB-ARBA"/>
</dbReference>
<reference evidence="6" key="1">
    <citation type="submission" date="2017-02" db="UniProtKB">
        <authorList>
            <consortium name="WormBaseParasite"/>
        </authorList>
    </citation>
    <scope>IDENTIFICATION</scope>
</reference>
<dbReference type="SUPFAM" id="SSF48371">
    <property type="entry name" value="ARM repeat"/>
    <property type="match status" value="1"/>
</dbReference>
<dbReference type="Pfam" id="PF24987">
    <property type="entry name" value="HEAT_EF3_N"/>
    <property type="match status" value="1"/>
</dbReference>
<evidence type="ECO:0000313" key="6">
    <source>
        <dbReference type="WBParaSite" id="EVEC_0001277301-mRNA-1"/>
    </source>
</evidence>
<dbReference type="PROSITE" id="PS50077">
    <property type="entry name" value="HEAT_REPEAT"/>
    <property type="match status" value="1"/>
</dbReference>
<sequence length="211" mass="23973">MSWLCELIEQNSPEPRQRLELSQQFLDQLQVYHLPSDSTLLNDFCDLALQWLSGSNYKVALNALEILDLAIRVSGDVLAPYLIERTPALVERLGDAKQSVRDSAVQLLTNFANAPHSNVQIVFEKVALGLTHRQWLVKIGAMQVLKSILEENKIFVEVQVNRITPTLCKLMSDPNGEVREAATNTLVYIFCQYGEHMTLSIRQRQLIPEQK</sequence>
<evidence type="ECO:0000313" key="5">
    <source>
        <dbReference type="Proteomes" id="UP000274131"/>
    </source>
</evidence>
<dbReference type="STRING" id="51028.A0A0N4VP50"/>
<feature type="repeat" description="HEAT" evidence="2">
    <location>
        <begin position="163"/>
        <end position="200"/>
    </location>
</feature>
<dbReference type="InterPro" id="IPR016024">
    <property type="entry name" value="ARM-type_fold"/>
</dbReference>
<keyword evidence="1" id="KW-0677">Repeat</keyword>
<evidence type="ECO:0000256" key="2">
    <source>
        <dbReference type="PROSITE-ProRule" id="PRU00103"/>
    </source>
</evidence>
<dbReference type="SMART" id="SM01349">
    <property type="entry name" value="TOG"/>
    <property type="match status" value="1"/>
</dbReference>
<feature type="domain" description="TOG" evidence="3">
    <location>
        <begin position="1"/>
        <end position="211"/>
    </location>
</feature>
<keyword evidence="5" id="KW-1185">Reference proteome</keyword>
<dbReference type="InterPro" id="IPR011989">
    <property type="entry name" value="ARM-like"/>
</dbReference>
<dbReference type="AlphaFoldDB" id="A0A0N4VP50"/>
<reference evidence="4 5" key="2">
    <citation type="submission" date="2018-10" db="EMBL/GenBank/DDBJ databases">
        <authorList>
            <consortium name="Pathogen Informatics"/>
        </authorList>
    </citation>
    <scope>NUCLEOTIDE SEQUENCE [LARGE SCALE GENOMIC DNA]</scope>
</reference>
<evidence type="ECO:0000313" key="4">
    <source>
        <dbReference type="EMBL" id="VDD97195.1"/>
    </source>
</evidence>
<gene>
    <name evidence="4" type="ORF">EVEC_LOCUS11946</name>
</gene>
<dbReference type="EMBL" id="UXUI01013030">
    <property type="protein sequence ID" value="VDD97195.1"/>
    <property type="molecule type" value="Genomic_DNA"/>
</dbReference>
<dbReference type="InterPro" id="IPR021133">
    <property type="entry name" value="HEAT_type_2"/>
</dbReference>
<organism evidence="6">
    <name type="scientific">Enterobius vermicularis</name>
    <name type="common">Human pinworm</name>
    <dbReference type="NCBI Taxonomy" id="51028"/>
    <lineage>
        <taxon>Eukaryota</taxon>
        <taxon>Metazoa</taxon>
        <taxon>Ecdysozoa</taxon>
        <taxon>Nematoda</taxon>
        <taxon>Chromadorea</taxon>
        <taxon>Rhabditida</taxon>
        <taxon>Spirurina</taxon>
        <taxon>Oxyuridomorpha</taxon>
        <taxon>Oxyuroidea</taxon>
        <taxon>Oxyuridae</taxon>
        <taxon>Enterobius</taxon>
    </lineage>
</organism>